<proteinExistence type="predicted"/>
<dbReference type="AlphaFoldDB" id="A0A0N7KXM8"/>
<protein>
    <submittedName>
        <fullName evidence="1">Uncharacterized protein</fullName>
    </submittedName>
</protein>
<accession>A0A0N7KXM8</accession>
<name>A0A0N7KXM8_9HYPH</name>
<organism evidence="1">
    <name type="scientific">Aureimonas frigidaquae</name>
    <dbReference type="NCBI Taxonomy" id="424757"/>
    <lineage>
        <taxon>Bacteria</taxon>
        <taxon>Pseudomonadati</taxon>
        <taxon>Pseudomonadota</taxon>
        <taxon>Alphaproteobacteria</taxon>
        <taxon>Hyphomicrobiales</taxon>
        <taxon>Aurantimonadaceae</taxon>
        <taxon>Aureimonas</taxon>
    </lineage>
</organism>
<sequence>MAAGFIISPDAVFDFSAYQDALPQLVFPFAACAPVAAMHAVITARAAAPNVSIFNGPLSCAVSYGQAPSVDAHPYRMRIPSWPPPFDDA</sequence>
<reference evidence="1" key="1">
    <citation type="journal article" date="2015" name="Proc. Natl. Acad. Sci. U.S.A.">
        <title>Bacterial clade with the ribosomal RNA operon on a small plasmid rather than the chromosome.</title>
        <authorList>
            <person name="Anda M."/>
            <person name="Ohtsubo Y."/>
            <person name="Okubo T."/>
            <person name="Sugawara M."/>
            <person name="Nagata Y."/>
            <person name="Tsuda M."/>
            <person name="Minamisawa K."/>
            <person name="Mitsui H."/>
        </authorList>
    </citation>
    <scope>NUCLEOTIDE SEQUENCE</scope>
    <source>
        <strain evidence="1">JCM 14755</strain>
    </source>
</reference>
<evidence type="ECO:0000313" key="1">
    <source>
        <dbReference type="EMBL" id="BAT27361.1"/>
    </source>
</evidence>
<dbReference type="EMBL" id="LC066375">
    <property type="protein sequence ID" value="BAT27361.1"/>
    <property type="molecule type" value="Genomic_DNA"/>
</dbReference>